<evidence type="ECO:0000313" key="2">
    <source>
        <dbReference type="EMBL" id="KAK5188536.1"/>
    </source>
</evidence>
<comment type="caution">
    <text evidence="2">The sequence shown here is derived from an EMBL/GenBank/DDBJ whole genome shotgun (WGS) entry which is preliminary data.</text>
</comment>
<proteinExistence type="predicted"/>
<sequence>VLKNAFSDFRPKDIALRRPDQIEVEEKRRREEQEAADREKERALEAQIEALEAKKRS</sequence>
<dbReference type="Proteomes" id="UP001357485">
    <property type="component" value="Unassembled WGS sequence"/>
</dbReference>
<gene>
    <name evidence="2" type="primary">SPF1_3</name>
    <name evidence="2" type="ORF">LTR16_008267</name>
</gene>
<reference evidence="2 3" key="1">
    <citation type="submission" date="2023-08" db="EMBL/GenBank/DDBJ databases">
        <title>Black Yeasts Isolated from many extreme environments.</title>
        <authorList>
            <person name="Coleine C."/>
            <person name="Stajich J.E."/>
            <person name="Selbmann L."/>
        </authorList>
    </citation>
    <scope>NUCLEOTIDE SEQUENCE [LARGE SCALE GENOMIC DNA]</scope>
    <source>
        <strain evidence="2 3">CCFEE 536</strain>
    </source>
</reference>
<name>A0ABR0LLP4_9PEZI</name>
<keyword evidence="3" id="KW-1185">Reference proteome</keyword>
<feature type="coiled-coil region" evidence="1">
    <location>
        <begin position="21"/>
        <end position="56"/>
    </location>
</feature>
<evidence type="ECO:0000313" key="3">
    <source>
        <dbReference type="Proteomes" id="UP001357485"/>
    </source>
</evidence>
<keyword evidence="1" id="KW-0175">Coiled coil</keyword>
<protein>
    <submittedName>
        <fullName evidence="2">Cation-transporting ATPase 1</fullName>
    </submittedName>
</protein>
<accession>A0ABR0LLP4</accession>
<evidence type="ECO:0000256" key="1">
    <source>
        <dbReference type="SAM" id="Coils"/>
    </source>
</evidence>
<feature type="non-terminal residue" evidence="2">
    <location>
        <position position="1"/>
    </location>
</feature>
<organism evidence="2 3">
    <name type="scientific">Cryomyces antarcticus</name>
    <dbReference type="NCBI Taxonomy" id="329879"/>
    <lineage>
        <taxon>Eukaryota</taxon>
        <taxon>Fungi</taxon>
        <taxon>Dikarya</taxon>
        <taxon>Ascomycota</taxon>
        <taxon>Pezizomycotina</taxon>
        <taxon>Dothideomycetes</taxon>
        <taxon>Dothideomycetes incertae sedis</taxon>
        <taxon>Cryomyces</taxon>
    </lineage>
</organism>
<dbReference type="EMBL" id="JAVRRA010018340">
    <property type="protein sequence ID" value="KAK5188536.1"/>
    <property type="molecule type" value="Genomic_DNA"/>
</dbReference>